<sequence>MYVDPMPLSAYPWYLRPWFWWQRRRAGSVAEPIRLWARRPRLLAPLLLLGAAFERRRAGLEPGLRALVGLRVGQLNECPFTVDQNAHSLHQQGVAWEKIRTVADWAEQEGFTGRERVVLGYVEAVTRSETPVSADVVGAVKRHLDDDALIELTGLVAFHNMTTKFNNALDVPPQGLCVLTVNERGEAVAWEANPARGK</sequence>
<proteinExistence type="predicted"/>
<dbReference type="Proteomes" id="UP000000647">
    <property type="component" value="Chromosome"/>
</dbReference>
<dbReference type="OrthoDB" id="9801997at2"/>
<feature type="domain" description="Carboxymuconolactone decarboxylase-like" evidence="1">
    <location>
        <begin position="50"/>
        <end position="123"/>
    </location>
</feature>
<gene>
    <name evidence="2" type="ordered locus">Hhal_1122</name>
</gene>
<dbReference type="InterPro" id="IPR003779">
    <property type="entry name" value="CMD-like"/>
</dbReference>
<dbReference type="PANTHER" id="PTHR34846:SF10">
    <property type="entry name" value="CYTOPLASMIC PROTEIN"/>
    <property type="match status" value="1"/>
</dbReference>
<keyword evidence="3" id="KW-1185">Reference proteome</keyword>
<dbReference type="AlphaFoldDB" id="A1WW36"/>
<dbReference type="RefSeq" id="WP_011813921.1">
    <property type="nucleotide sequence ID" value="NC_008789.1"/>
</dbReference>
<dbReference type="STRING" id="349124.Hhal_1122"/>
<evidence type="ECO:0000313" key="2">
    <source>
        <dbReference type="EMBL" id="ABM61898.1"/>
    </source>
</evidence>
<evidence type="ECO:0000259" key="1">
    <source>
        <dbReference type="Pfam" id="PF02627"/>
    </source>
</evidence>
<dbReference type="Pfam" id="PF02627">
    <property type="entry name" value="CMD"/>
    <property type="match status" value="1"/>
</dbReference>
<organism evidence="2 3">
    <name type="scientific">Halorhodospira halophila (strain DSM 244 / SL1)</name>
    <name type="common">Ectothiorhodospira halophila (strain DSM 244 / SL1)</name>
    <dbReference type="NCBI Taxonomy" id="349124"/>
    <lineage>
        <taxon>Bacteria</taxon>
        <taxon>Pseudomonadati</taxon>
        <taxon>Pseudomonadota</taxon>
        <taxon>Gammaproteobacteria</taxon>
        <taxon>Chromatiales</taxon>
        <taxon>Ectothiorhodospiraceae</taxon>
        <taxon>Halorhodospira</taxon>
    </lineage>
</organism>
<dbReference type="SUPFAM" id="SSF69118">
    <property type="entry name" value="AhpD-like"/>
    <property type="match status" value="1"/>
</dbReference>
<dbReference type="KEGG" id="hha:Hhal_1122"/>
<dbReference type="InterPro" id="IPR029032">
    <property type="entry name" value="AhpD-like"/>
</dbReference>
<dbReference type="PANTHER" id="PTHR34846">
    <property type="entry name" value="4-CARBOXYMUCONOLACTONE DECARBOXYLASE FAMILY PROTEIN (AFU_ORTHOLOGUE AFUA_6G11590)"/>
    <property type="match status" value="1"/>
</dbReference>
<dbReference type="eggNOG" id="COG2128">
    <property type="taxonomic scope" value="Bacteria"/>
</dbReference>
<dbReference type="GO" id="GO:0051920">
    <property type="term" value="F:peroxiredoxin activity"/>
    <property type="evidence" value="ECO:0007669"/>
    <property type="project" value="InterPro"/>
</dbReference>
<reference evidence="2 3" key="2">
    <citation type="journal article" date="2013" name="Stand. Genomic Sci.">
        <title>Complete genome sequence of Halorhodospira halophila SL1.</title>
        <authorList>
            <person name="Challacombe J.F."/>
            <person name="Majid S."/>
            <person name="Deole R."/>
            <person name="Brettin T.S."/>
            <person name="Bruce D."/>
            <person name="Delano S.F."/>
            <person name="Detter J.C."/>
            <person name="Gleasner C.D."/>
            <person name="Han C.S."/>
            <person name="Misra M."/>
            <person name="Reitenga K.G."/>
            <person name="Mikhailova N."/>
            <person name="Woyke T."/>
            <person name="Pitluck S."/>
            <person name="Nolan M."/>
            <person name="Land M.L."/>
            <person name="Saunders E."/>
            <person name="Tapia R."/>
            <person name="Lapidus A."/>
            <person name="Ivanova N."/>
            <person name="Hoff W.D."/>
        </authorList>
    </citation>
    <scope>NUCLEOTIDE SEQUENCE [LARGE SCALE GENOMIC DNA]</scope>
    <source>
        <strain evidence="3">DSM 244 / SL1</strain>
    </source>
</reference>
<dbReference type="HOGENOM" id="CLU_082760_7_2_6"/>
<accession>A1WW36</accession>
<name>A1WW36_HALHL</name>
<reference evidence="3" key="1">
    <citation type="submission" date="2006-12" db="EMBL/GenBank/DDBJ databases">
        <title>Complete sequence of Halorhodospira halophila SL1.</title>
        <authorList>
            <consortium name="US DOE Joint Genome Institute"/>
            <person name="Copeland A."/>
            <person name="Lucas S."/>
            <person name="Lapidus A."/>
            <person name="Barry K."/>
            <person name="Detter J.C."/>
            <person name="Glavina del Rio T."/>
            <person name="Hammon N."/>
            <person name="Israni S."/>
            <person name="Dalin E."/>
            <person name="Tice H."/>
            <person name="Pitluck S."/>
            <person name="Saunders E."/>
            <person name="Brettin T."/>
            <person name="Bruce D."/>
            <person name="Han C."/>
            <person name="Tapia R."/>
            <person name="Schmutz J."/>
            <person name="Larimer F."/>
            <person name="Land M."/>
            <person name="Hauser L."/>
            <person name="Kyrpides N."/>
            <person name="Mikhailova N."/>
            <person name="Hoff W."/>
            <person name="Richardson P."/>
        </authorList>
    </citation>
    <scope>NUCLEOTIDE SEQUENCE [LARGE SCALE GENOMIC DNA]</scope>
    <source>
        <strain evidence="3">DSM 244 / SL1</strain>
    </source>
</reference>
<dbReference type="EMBL" id="CP000544">
    <property type="protein sequence ID" value="ABM61898.1"/>
    <property type="molecule type" value="Genomic_DNA"/>
</dbReference>
<dbReference type="Gene3D" id="1.20.1290.10">
    <property type="entry name" value="AhpD-like"/>
    <property type="match status" value="1"/>
</dbReference>
<protein>
    <submittedName>
        <fullName evidence="2">Carboxymuconolactone decarboxylase</fullName>
    </submittedName>
</protein>
<evidence type="ECO:0000313" key="3">
    <source>
        <dbReference type="Proteomes" id="UP000000647"/>
    </source>
</evidence>